<name>A0A238C6L6_9BILA</name>
<dbReference type="Proteomes" id="UP000242913">
    <property type="component" value="Unassembled WGS sequence"/>
</dbReference>
<sequence length="537" mass="62533">MEIICSFCKSRFDDINTLQNHTLQNHQQQQQQQIFKLEEEENDAISLNNKVPILFRLIVIIAICRSTDVVGPFLVCQQCDKTLHGFTEFGYHMRTHLISEDREQKCNLCKATFTDPIARISHIVEHFMINSVHVQCGECPTVSFYNFQQIRQHHSDAHLEILYRCAICHQIFNSQYRFQKHSAVHVKEVLRYYCSACSIPFETRDLLAIHVQLFHDRPAVTLMINNLQRNSSENGFCKQQLQSENRLMKCLVCDMKFENEDELDFHRLIAHCKVPRSNRCADCQTQIQTVTHFKEHIREHMQDEGTVSCIICRQALRNDAQIDAHAQYHLQFSDDALKSNRECSICQQHFSRESLGLHMVEHSNNGDCPYCDGHFPNIESLLAHIDSTHSSVEAAYQCHNCRQTFHFKSQLQNHDCSTVAHGTLLNSFRERISPILNQQQIYQCKYCPKMFGSESALQGHSQVHSTRAFRCDLCVLSFSSNQRLETHRKKHFAEKNFTCQICDLQFLNHDDLSLHVKMHGGTFTRYITEPAMKTCFR</sequence>
<evidence type="ECO:0000313" key="7">
    <source>
        <dbReference type="EMBL" id="OZC12815.1"/>
    </source>
</evidence>
<evidence type="ECO:0000256" key="3">
    <source>
        <dbReference type="ARBA" id="ARBA00022771"/>
    </source>
</evidence>
<dbReference type="GO" id="GO:0008270">
    <property type="term" value="F:zinc ion binding"/>
    <property type="evidence" value="ECO:0007669"/>
    <property type="project" value="UniProtKB-KW"/>
</dbReference>
<feature type="domain" description="C2H2-type" evidence="6">
    <location>
        <begin position="396"/>
        <end position="421"/>
    </location>
</feature>
<dbReference type="SUPFAM" id="SSF57667">
    <property type="entry name" value="beta-beta-alpha zinc fingers"/>
    <property type="match status" value="5"/>
</dbReference>
<dbReference type="PANTHER" id="PTHR24379:SF121">
    <property type="entry name" value="C2H2-TYPE DOMAIN-CONTAINING PROTEIN"/>
    <property type="match status" value="1"/>
</dbReference>
<dbReference type="Gene3D" id="3.30.160.60">
    <property type="entry name" value="Classic Zinc Finger"/>
    <property type="match status" value="6"/>
</dbReference>
<evidence type="ECO:0000256" key="4">
    <source>
        <dbReference type="ARBA" id="ARBA00022833"/>
    </source>
</evidence>
<evidence type="ECO:0000256" key="5">
    <source>
        <dbReference type="PROSITE-ProRule" id="PRU00042"/>
    </source>
</evidence>
<evidence type="ECO:0000256" key="1">
    <source>
        <dbReference type="ARBA" id="ARBA00022723"/>
    </source>
</evidence>
<keyword evidence="1" id="KW-0479">Metal-binding</keyword>
<dbReference type="PROSITE" id="PS00028">
    <property type="entry name" value="ZINC_FINGER_C2H2_1"/>
    <property type="match status" value="9"/>
</dbReference>
<gene>
    <name evidence="7" type="ORF">X798_00449</name>
</gene>
<organism evidence="7 8">
    <name type="scientific">Onchocerca flexuosa</name>
    <dbReference type="NCBI Taxonomy" id="387005"/>
    <lineage>
        <taxon>Eukaryota</taxon>
        <taxon>Metazoa</taxon>
        <taxon>Ecdysozoa</taxon>
        <taxon>Nematoda</taxon>
        <taxon>Chromadorea</taxon>
        <taxon>Rhabditida</taxon>
        <taxon>Spirurina</taxon>
        <taxon>Spiruromorpha</taxon>
        <taxon>Filarioidea</taxon>
        <taxon>Onchocercidae</taxon>
        <taxon>Onchocerca</taxon>
    </lineage>
</organism>
<dbReference type="PANTHER" id="PTHR24379">
    <property type="entry name" value="KRAB AND ZINC FINGER DOMAIN-CONTAINING"/>
    <property type="match status" value="1"/>
</dbReference>
<keyword evidence="8" id="KW-1185">Reference proteome</keyword>
<feature type="domain" description="C2H2-type" evidence="6">
    <location>
        <begin position="469"/>
        <end position="496"/>
    </location>
</feature>
<feature type="domain" description="C2H2-type" evidence="6">
    <location>
        <begin position="442"/>
        <end position="469"/>
    </location>
</feature>
<proteinExistence type="predicted"/>
<dbReference type="AlphaFoldDB" id="A0A238C6L6"/>
<dbReference type="EMBL" id="KZ269977">
    <property type="protein sequence ID" value="OZC12815.1"/>
    <property type="molecule type" value="Genomic_DNA"/>
</dbReference>
<evidence type="ECO:0000259" key="6">
    <source>
        <dbReference type="PROSITE" id="PS50157"/>
    </source>
</evidence>
<reference evidence="7 8" key="1">
    <citation type="submission" date="2015-12" db="EMBL/GenBank/DDBJ databases">
        <title>Draft genome of the nematode, Onchocerca flexuosa.</title>
        <authorList>
            <person name="Mitreva M."/>
        </authorList>
    </citation>
    <scope>NUCLEOTIDE SEQUENCE [LARGE SCALE GENOMIC DNA]</scope>
    <source>
        <strain evidence="7">Red Deer</strain>
    </source>
</reference>
<feature type="domain" description="C2H2-type" evidence="6">
    <location>
        <begin position="497"/>
        <end position="524"/>
    </location>
</feature>
<feature type="domain" description="C2H2-type" evidence="6">
    <location>
        <begin position="163"/>
        <end position="190"/>
    </location>
</feature>
<dbReference type="Pfam" id="PF00096">
    <property type="entry name" value="zf-C2H2"/>
    <property type="match status" value="1"/>
</dbReference>
<keyword evidence="3 5" id="KW-0863">Zinc-finger</keyword>
<evidence type="ECO:0000313" key="8">
    <source>
        <dbReference type="Proteomes" id="UP000242913"/>
    </source>
</evidence>
<accession>A0A238C6L6</accession>
<dbReference type="SMART" id="SM00355">
    <property type="entry name" value="ZnF_C2H2"/>
    <property type="match status" value="15"/>
</dbReference>
<dbReference type="PROSITE" id="PS50157">
    <property type="entry name" value="ZINC_FINGER_C2H2_2"/>
    <property type="match status" value="5"/>
</dbReference>
<protein>
    <submittedName>
        <fullName evidence="7">Zinc finger, C2H2 type</fullName>
    </submittedName>
</protein>
<keyword evidence="4" id="KW-0862">Zinc</keyword>
<evidence type="ECO:0000256" key="2">
    <source>
        <dbReference type="ARBA" id="ARBA00022737"/>
    </source>
</evidence>
<keyword evidence="2" id="KW-0677">Repeat</keyword>
<dbReference type="OrthoDB" id="10014897at2759"/>
<dbReference type="InterPro" id="IPR013087">
    <property type="entry name" value="Znf_C2H2_type"/>
</dbReference>
<dbReference type="InterPro" id="IPR036236">
    <property type="entry name" value="Znf_C2H2_sf"/>
</dbReference>